<reference evidence="9 10" key="1">
    <citation type="submission" date="2018-09" db="EMBL/GenBank/DDBJ databases">
        <title>Genome sequencing of strain 6GH32-13.</title>
        <authorList>
            <person name="Weon H.-Y."/>
            <person name="Heo J."/>
            <person name="Kwon S.-W."/>
        </authorList>
    </citation>
    <scope>NUCLEOTIDE SEQUENCE [LARGE SCALE GENOMIC DNA]</scope>
    <source>
        <strain evidence="9 10">5GH32-13</strain>
    </source>
</reference>
<keyword evidence="2 5" id="KW-0285">Flavoprotein</keyword>
<dbReference type="PROSITE" id="PS00691">
    <property type="entry name" value="DNA_PHOTOLYASES_1_2"/>
    <property type="match status" value="1"/>
</dbReference>
<dbReference type="Pfam" id="PF03441">
    <property type="entry name" value="FAD_binding_7"/>
    <property type="match status" value="1"/>
</dbReference>
<dbReference type="GO" id="GO:0003677">
    <property type="term" value="F:DNA binding"/>
    <property type="evidence" value="ECO:0007669"/>
    <property type="project" value="TreeGrafter"/>
</dbReference>
<evidence type="ECO:0000256" key="6">
    <source>
        <dbReference type="PIRSR" id="PIRSR602081-2"/>
    </source>
</evidence>
<dbReference type="PROSITE" id="PS00394">
    <property type="entry name" value="DNA_PHOTOLYASES_1_1"/>
    <property type="match status" value="1"/>
</dbReference>
<feature type="binding site" evidence="5">
    <location>
        <position position="218"/>
    </location>
    <ligand>
        <name>FAD</name>
        <dbReference type="ChEBI" id="CHEBI:57692"/>
    </ligand>
</feature>
<dbReference type="PRINTS" id="PR00147">
    <property type="entry name" value="DNAPHOTLYASE"/>
</dbReference>
<dbReference type="Pfam" id="PF00875">
    <property type="entry name" value="DNA_photolyase"/>
    <property type="match status" value="1"/>
</dbReference>
<evidence type="ECO:0000256" key="2">
    <source>
        <dbReference type="ARBA" id="ARBA00022630"/>
    </source>
</evidence>
<accession>A0A3B7MXQ6</accession>
<keyword evidence="4 7" id="KW-0157">Chromophore</keyword>
<keyword evidence="10" id="KW-1185">Reference proteome</keyword>
<dbReference type="InterPro" id="IPR002081">
    <property type="entry name" value="Cryptochrome/DNA_photolyase_1"/>
</dbReference>
<dbReference type="PANTHER" id="PTHR11455">
    <property type="entry name" value="CRYPTOCHROME"/>
    <property type="match status" value="1"/>
</dbReference>
<comment type="similarity">
    <text evidence="7">Belongs to the DNA photolyase family.</text>
</comment>
<dbReference type="OrthoDB" id="9772484at2"/>
<feature type="binding site" evidence="5">
    <location>
        <position position="258"/>
    </location>
    <ligand>
        <name>FAD</name>
        <dbReference type="ChEBI" id="CHEBI:57692"/>
    </ligand>
</feature>
<dbReference type="Gene3D" id="3.40.50.620">
    <property type="entry name" value="HUPs"/>
    <property type="match status" value="1"/>
</dbReference>
<dbReference type="PROSITE" id="PS51645">
    <property type="entry name" value="PHR_CRY_ALPHA_BETA"/>
    <property type="match status" value="1"/>
</dbReference>
<feature type="site" description="Electron transfer via tryptophanyl radical" evidence="6">
    <location>
        <position position="293"/>
    </location>
</feature>
<dbReference type="GO" id="GO:0006139">
    <property type="term" value="P:nucleobase-containing compound metabolic process"/>
    <property type="evidence" value="ECO:0007669"/>
    <property type="project" value="UniProtKB-ARBA"/>
</dbReference>
<dbReference type="AlphaFoldDB" id="A0A3B7MXQ6"/>
<evidence type="ECO:0000256" key="5">
    <source>
        <dbReference type="PIRSR" id="PIRSR602081-1"/>
    </source>
</evidence>
<evidence type="ECO:0000313" key="9">
    <source>
        <dbReference type="EMBL" id="AXY77816.1"/>
    </source>
</evidence>
<keyword evidence="3 5" id="KW-0274">FAD</keyword>
<evidence type="ECO:0000313" key="10">
    <source>
        <dbReference type="Proteomes" id="UP000263900"/>
    </source>
</evidence>
<dbReference type="InterPro" id="IPR005101">
    <property type="entry name" value="Cryptochr/Photolyase_FAD-bd"/>
</dbReference>
<name>A0A3B7MXQ6_9BACT</name>
<feature type="site" description="Electron transfer via tryptophanyl radical" evidence="6">
    <location>
        <position position="369"/>
    </location>
</feature>
<dbReference type="GO" id="GO:0006950">
    <property type="term" value="P:response to stress"/>
    <property type="evidence" value="ECO:0007669"/>
    <property type="project" value="UniProtKB-ARBA"/>
</dbReference>
<protein>
    <submittedName>
        <fullName evidence="9">Deoxyribodipyrimidine photo-lyase</fullName>
    </submittedName>
</protein>
<comment type="cofactor">
    <cofactor evidence="5">
        <name>FAD</name>
        <dbReference type="ChEBI" id="CHEBI:57692"/>
    </cofactor>
    <text evidence="5">Binds 1 FAD per subunit.</text>
</comment>
<dbReference type="EMBL" id="CP032157">
    <property type="protein sequence ID" value="AXY77816.1"/>
    <property type="molecule type" value="Genomic_DNA"/>
</dbReference>
<proteinExistence type="inferred from homology"/>
<feature type="binding site" evidence="5">
    <location>
        <begin position="230"/>
        <end position="234"/>
    </location>
    <ligand>
        <name>FAD</name>
        <dbReference type="ChEBI" id="CHEBI:57692"/>
    </ligand>
</feature>
<feature type="binding site" evidence="5">
    <location>
        <begin position="359"/>
        <end position="361"/>
    </location>
    <ligand>
        <name>FAD</name>
        <dbReference type="ChEBI" id="CHEBI:57692"/>
    </ligand>
</feature>
<feature type="domain" description="Photolyase/cryptochrome alpha/beta" evidence="8">
    <location>
        <begin position="7"/>
        <end position="137"/>
    </location>
</feature>
<comment type="cofactor">
    <cofactor evidence="1">
        <name>(6R)-5,10-methylene-5,6,7,8-tetrahydrofolate</name>
        <dbReference type="ChEBI" id="CHEBI:15636"/>
    </cofactor>
</comment>
<dbReference type="InterPro" id="IPR036155">
    <property type="entry name" value="Crypto/Photolyase_N_sf"/>
</dbReference>
<dbReference type="Gene3D" id="1.25.40.80">
    <property type="match status" value="1"/>
</dbReference>
<gene>
    <name evidence="9" type="ORF">D3H65_29200</name>
</gene>
<dbReference type="PANTHER" id="PTHR11455:SF9">
    <property type="entry name" value="CRYPTOCHROME CIRCADIAN CLOCK 5 ISOFORM X1"/>
    <property type="match status" value="1"/>
</dbReference>
<dbReference type="SUPFAM" id="SSF52425">
    <property type="entry name" value="Cryptochrome/photolyase, N-terminal domain"/>
    <property type="match status" value="1"/>
</dbReference>
<dbReference type="KEGG" id="pseg:D3H65_29200"/>
<dbReference type="InterPro" id="IPR006050">
    <property type="entry name" value="DNA_photolyase_N"/>
</dbReference>
<keyword evidence="9" id="KW-0456">Lyase</keyword>
<evidence type="ECO:0000259" key="8">
    <source>
        <dbReference type="PROSITE" id="PS51645"/>
    </source>
</evidence>
<dbReference type="Proteomes" id="UP000263900">
    <property type="component" value="Chromosome"/>
</dbReference>
<dbReference type="InterPro" id="IPR018394">
    <property type="entry name" value="DNA_photolyase_1_CS_C"/>
</dbReference>
<evidence type="ECO:0000256" key="3">
    <source>
        <dbReference type="ARBA" id="ARBA00022827"/>
    </source>
</evidence>
<feature type="binding site" evidence="5">
    <location>
        <begin position="261"/>
        <end position="268"/>
    </location>
    <ligand>
        <name>FAD</name>
        <dbReference type="ChEBI" id="CHEBI:57692"/>
    </ligand>
</feature>
<evidence type="ECO:0000256" key="4">
    <source>
        <dbReference type="ARBA" id="ARBA00022991"/>
    </source>
</evidence>
<dbReference type="RefSeq" id="WP_119053689.1">
    <property type="nucleotide sequence ID" value="NZ_CP032157.1"/>
</dbReference>
<evidence type="ECO:0000256" key="1">
    <source>
        <dbReference type="ARBA" id="ARBA00001932"/>
    </source>
</evidence>
<dbReference type="Gene3D" id="1.10.579.10">
    <property type="entry name" value="DNA Cyclobutane Dipyrimidine Photolyase, subunit A, domain 3"/>
    <property type="match status" value="1"/>
</dbReference>
<dbReference type="InterPro" id="IPR036134">
    <property type="entry name" value="Crypto/Photolyase_FAD-like_sf"/>
</dbReference>
<dbReference type="GO" id="GO:0003904">
    <property type="term" value="F:deoxyribodipyrimidine photo-lyase activity"/>
    <property type="evidence" value="ECO:0007669"/>
    <property type="project" value="TreeGrafter"/>
</dbReference>
<sequence length="438" mass="51845">MINNNSPVNICWFRRDLRLDDNAALYHALKQGLPVVPLFIFDPNILDKLEEKADRRVTFIHAALADMQEQLVKLGSSLEVYYGRPDEVFQKLLDKYPVQKVFTNHDYEPYAVERDEAIRRLLNERGVSLHTYKDQVIFEKEEVVKDDGKPYTVFTPYSRRWKATLTDFQLKSYPVKKYHQHFYKQPPQKMPSLSSMGFWKTEIVFPAKAMREELIRKYKEQRDYPAIHGTSHLSVHLRFGTLSIRKLARKAAGLSETFLNELIWRDFYHMILWHFPHVGKGRAFRPEYEHIRWRNNEQEFECWCQGLTGYPIVDAGMRELNATGFMHNRVRMIVASFLSKHLLIDWRWGEAYFARKLLDFDLAANNGGWQWAAGSGCDAAPYFRVFNPYLQTKKFDPDLKYIRHWVPELEELSYPRPIVEHEVARKRCLEAYAKALKK</sequence>
<dbReference type="SUPFAM" id="SSF48173">
    <property type="entry name" value="Cryptochrome/photolyase FAD-binding domain"/>
    <property type="match status" value="1"/>
</dbReference>
<dbReference type="GO" id="GO:0009416">
    <property type="term" value="P:response to light stimulus"/>
    <property type="evidence" value="ECO:0007669"/>
    <property type="project" value="TreeGrafter"/>
</dbReference>
<dbReference type="InterPro" id="IPR014729">
    <property type="entry name" value="Rossmann-like_a/b/a_fold"/>
</dbReference>
<evidence type="ECO:0000256" key="7">
    <source>
        <dbReference type="RuleBase" id="RU004182"/>
    </source>
</evidence>
<dbReference type="GO" id="GO:0071949">
    <property type="term" value="F:FAD binding"/>
    <property type="evidence" value="ECO:0007669"/>
    <property type="project" value="TreeGrafter"/>
</dbReference>
<organism evidence="9 10">
    <name type="scientific">Paraflavitalea soli</name>
    <dbReference type="NCBI Taxonomy" id="2315862"/>
    <lineage>
        <taxon>Bacteria</taxon>
        <taxon>Pseudomonadati</taxon>
        <taxon>Bacteroidota</taxon>
        <taxon>Chitinophagia</taxon>
        <taxon>Chitinophagales</taxon>
        <taxon>Chitinophagaceae</taxon>
        <taxon>Paraflavitalea</taxon>
    </lineage>
</organism>
<feature type="site" description="Electron transfer via tryptophanyl radical" evidence="6">
    <location>
        <position position="346"/>
    </location>
</feature>